<feature type="domain" description="RES" evidence="1">
    <location>
        <begin position="14"/>
        <end position="141"/>
    </location>
</feature>
<dbReference type="InterPro" id="IPR014914">
    <property type="entry name" value="RES_dom"/>
</dbReference>
<accession>A0A150XVU5</accession>
<evidence type="ECO:0000313" key="3">
    <source>
        <dbReference type="Proteomes" id="UP000075615"/>
    </source>
</evidence>
<dbReference type="RefSeq" id="WP_068411876.1">
    <property type="nucleotide sequence ID" value="NZ_LRDB01000002.1"/>
</dbReference>
<protein>
    <recommendedName>
        <fullName evidence="1">RES domain-containing protein</fullName>
    </recommendedName>
</protein>
<organism evidence="2 3">
    <name type="scientific">Roseivirga echinicomitans</name>
    <dbReference type="NCBI Taxonomy" id="296218"/>
    <lineage>
        <taxon>Bacteria</taxon>
        <taxon>Pseudomonadati</taxon>
        <taxon>Bacteroidota</taxon>
        <taxon>Cytophagia</taxon>
        <taxon>Cytophagales</taxon>
        <taxon>Roseivirgaceae</taxon>
        <taxon>Roseivirga</taxon>
    </lineage>
</organism>
<dbReference type="Pfam" id="PF08808">
    <property type="entry name" value="RES"/>
    <property type="match status" value="1"/>
</dbReference>
<dbReference type="AlphaFoldDB" id="A0A150XVU5"/>
<proteinExistence type="predicted"/>
<comment type="caution">
    <text evidence="2">The sequence shown here is derived from an EMBL/GenBank/DDBJ whole genome shotgun (WGS) entry which is preliminary data.</text>
</comment>
<keyword evidence="3" id="KW-1185">Reference proteome</keyword>
<name>A0A150XVU5_9BACT</name>
<dbReference type="SMART" id="SM00953">
    <property type="entry name" value="RES"/>
    <property type="match status" value="1"/>
</dbReference>
<evidence type="ECO:0000313" key="2">
    <source>
        <dbReference type="EMBL" id="KYG82762.1"/>
    </source>
</evidence>
<dbReference type="OrthoDB" id="9789501at2"/>
<evidence type="ECO:0000259" key="1">
    <source>
        <dbReference type="SMART" id="SM00953"/>
    </source>
</evidence>
<gene>
    <name evidence="2" type="ORF">AWN68_13305</name>
</gene>
<sequence length="155" mass="17651">MLVYRISKQIYANDLTGTGAGLYGGRWNPKGINLVYTAGSTSLACLEYLVHNFHIMGKQEICLSEIFVADEALIEEVSLNDLPADWQTKKFTPLSTQKIGFNFFHRAEAYLLKVPSAIVPNEFNYLLNPLHPDHKQTSIHQQITPFTIDERLFMF</sequence>
<dbReference type="Proteomes" id="UP000075615">
    <property type="component" value="Unassembled WGS sequence"/>
</dbReference>
<dbReference type="EMBL" id="LRDB01000002">
    <property type="protein sequence ID" value="KYG82762.1"/>
    <property type="molecule type" value="Genomic_DNA"/>
</dbReference>
<dbReference type="STRING" id="296218.AWN68_13305"/>
<reference evidence="2 3" key="1">
    <citation type="submission" date="2016-01" db="EMBL/GenBank/DDBJ databases">
        <title>Genome sequencing of Roseivirga echinicomitans KMM 6058.</title>
        <authorList>
            <person name="Selvaratnam C."/>
            <person name="Thevarajoo S."/>
            <person name="Goh K.M."/>
            <person name="Ee R."/>
            <person name="Chan K.-G."/>
            <person name="Chong C.S."/>
        </authorList>
    </citation>
    <scope>NUCLEOTIDE SEQUENCE [LARGE SCALE GENOMIC DNA]</scope>
    <source>
        <strain evidence="2 3">KMM 6058</strain>
    </source>
</reference>